<dbReference type="GeneID" id="19120028"/>
<evidence type="ECO:0000313" key="2">
    <source>
        <dbReference type="Proteomes" id="UP000054032"/>
    </source>
</evidence>
<gene>
    <name evidence="1" type="ORF">COCMIDRAFT_21251</name>
</gene>
<accession>W6ZMQ6</accession>
<proteinExistence type="predicted"/>
<protein>
    <submittedName>
        <fullName evidence="1">Uncharacterized protein</fullName>
    </submittedName>
</protein>
<dbReference type="RefSeq" id="XP_007682088.1">
    <property type="nucleotide sequence ID" value="XM_007683898.1"/>
</dbReference>
<dbReference type="KEGG" id="bor:COCMIDRAFT_21251"/>
<organism evidence="1 2">
    <name type="scientific">Bipolaris oryzae ATCC 44560</name>
    <dbReference type="NCBI Taxonomy" id="930090"/>
    <lineage>
        <taxon>Eukaryota</taxon>
        <taxon>Fungi</taxon>
        <taxon>Dikarya</taxon>
        <taxon>Ascomycota</taxon>
        <taxon>Pezizomycotina</taxon>
        <taxon>Dothideomycetes</taxon>
        <taxon>Pleosporomycetidae</taxon>
        <taxon>Pleosporales</taxon>
        <taxon>Pleosporineae</taxon>
        <taxon>Pleosporaceae</taxon>
        <taxon>Bipolaris</taxon>
    </lineage>
</organism>
<keyword evidence="2" id="KW-1185">Reference proteome</keyword>
<dbReference type="AlphaFoldDB" id="W6ZMQ6"/>
<name>W6ZMQ6_COCMI</name>
<dbReference type="Proteomes" id="UP000054032">
    <property type="component" value="Unassembled WGS sequence"/>
</dbReference>
<reference evidence="1 2" key="1">
    <citation type="journal article" date="2013" name="PLoS Genet.">
        <title>Comparative genome structure, secondary metabolite, and effector coding capacity across Cochliobolus pathogens.</title>
        <authorList>
            <person name="Condon B.J."/>
            <person name="Leng Y."/>
            <person name="Wu D."/>
            <person name="Bushley K.E."/>
            <person name="Ohm R.A."/>
            <person name="Otillar R."/>
            <person name="Martin J."/>
            <person name="Schackwitz W."/>
            <person name="Grimwood J."/>
            <person name="MohdZainudin N."/>
            <person name="Xue C."/>
            <person name="Wang R."/>
            <person name="Manning V.A."/>
            <person name="Dhillon B."/>
            <person name="Tu Z.J."/>
            <person name="Steffenson B.J."/>
            <person name="Salamov A."/>
            <person name="Sun H."/>
            <person name="Lowry S."/>
            <person name="LaButti K."/>
            <person name="Han J."/>
            <person name="Copeland A."/>
            <person name="Lindquist E."/>
            <person name="Barry K."/>
            <person name="Schmutz J."/>
            <person name="Baker S.E."/>
            <person name="Ciuffetti L.M."/>
            <person name="Grigoriev I.V."/>
            <person name="Zhong S."/>
            <person name="Turgeon B.G."/>
        </authorList>
    </citation>
    <scope>NUCLEOTIDE SEQUENCE [LARGE SCALE GENOMIC DNA]</scope>
    <source>
        <strain evidence="1 2">ATCC 44560</strain>
    </source>
</reference>
<dbReference type="HOGENOM" id="CLU_1532271_0_0_1"/>
<evidence type="ECO:0000313" key="1">
    <source>
        <dbReference type="EMBL" id="EUC51263.1"/>
    </source>
</evidence>
<sequence length="175" mass="19027">MRTTLPPAIEFATVPISAILLHTGDWSKCCYVVFAIVFCPASQLYLDPYIPRMRRIKPAAAYVKIATQITDPKNNFSTARKAFGSLTYSADTLRKPSSKPKFHGLRRWVTLSLIGLNAIKLQTAGGISCVAVGLKQAVLFNGDHGTSGSAEGLCCKGCEQLDLGKRAMQFASRDE</sequence>
<dbReference type="EMBL" id="KI963918">
    <property type="protein sequence ID" value="EUC51263.1"/>
    <property type="molecule type" value="Genomic_DNA"/>
</dbReference>